<dbReference type="Pfam" id="PF06201">
    <property type="entry name" value="PITH"/>
    <property type="match status" value="1"/>
</dbReference>
<evidence type="ECO:0000313" key="5">
    <source>
        <dbReference type="Proteomes" id="UP000827721"/>
    </source>
</evidence>
<dbReference type="InterPro" id="IPR037047">
    <property type="entry name" value="PITH_dom_sf"/>
</dbReference>
<dbReference type="PROSITE" id="PS51532">
    <property type="entry name" value="PITH"/>
    <property type="match status" value="1"/>
</dbReference>
<dbReference type="Pfam" id="PF14223">
    <property type="entry name" value="Retrotran_gag_2"/>
    <property type="match status" value="1"/>
</dbReference>
<dbReference type="SUPFAM" id="SSF49785">
    <property type="entry name" value="Galactose-binding domain-like"/>
    <property type="match status" value="1"/>
</dbReference>
<dbReference type="Gene3D" id="4.10.60.10">
    <property type="entry name" value="Zinc finger, CCHC-type"/>
    <property type="match status" value="1"/>
</dbReference>
<proteinExistence type="inferred from homology"/>
<gene>
    <name evidence="4" type="ORF">JRO89_XS03G0282500</name>
</gene>
<accession>A0ABQ8ICE6</accession>
<organism evidence="4 5">
    <name type="scientific">Xanthoceras sorbifolium</name>
    <dbReference type="NCBI Taxonomy" id="99658"/>
    <lineage>
        <taxon>Eukaryota</taxon>
        <taxon>Viridiplantae</taxon>
        <taxon>Streptophyta</taxon>
        <taxon>Embryophyta</taxon>
        <taxon>Tracheophyta</taxon>
        <taxon>Spermatophyta</taxon>
        <taxon>Magnoliopsida</taxon>
        <taxon>eudicotyledons</taxon>
        <taxon>Gunneridae</taxon>
        <taxon>Pentapetalae</taxon>
        <taxon>rosids</taxon>
        <taxon>malvids</taxon>
        <taxon>Sapindales</taxon>
        <taxon>Sapindaceae</taxon>
        <taxon>Xanthoceroideae</taxon>
        <taxon>Xanthoceras</taxon>
    </lineage>
</organism>
<dbReference type="Gene3D" id="2.60.120.470">
    <property type="entry name" value="PITH domain"/>
    <property type="match status" value="1"/>
</dbReference>
<comment type="caution">
    <text evidence="4">The sequence shown here is derived from an EMBL/GenBank/DDBJ whole genome shotgun (WGS) entry which is preliminary data.</text>
</comment>
<protein>
    <recommendedName>
        <fullName evidence="3">PITH domain-containing protein</fullName>
    </recommendedName>
</protein>
<name>A0ABQ8ICE6_9ROSI</name>
<feature type="compositionally biased region" description="Acidic residues" evidence="2">
    <location>
        <begin position="280"/>
        <end position="299"/>
    </location>
</feature>
<evidence type="ECO:0000256" key="1">
    <source>
        <dbReference type="ARBA" id="ARBA00025788"/>
    </source>
</evidence>
<dbReference type="InterPro" id="IPR045099">
    <property type="entry name" value="PITH1-like"/>
</dbReference>
<evidence type="ECO:0000259" key="3">
    <source>
        <dbReference type="PROSITE" id="PS51532"/>
    </source>
</evidence>
<dbReference type="PANTHER" id="PTHR12175">
    <property type="entry name" value="AD039 HT014 THIOREDOXIN FAMILY TRP26"/>
    <property type="match status" value="1"/>
</dbReference>
<feature type="region of interest" description="Disordered" evidence="2">
    <location>
        <begin position="184"/>
        <end position="225"/>
    </location>
</feature>
<sequence>MEAKFSKMISLNGTNYHIWRNKMKDLLFVTKLHLPVFTTVKPDGKTDEEWDFEHEQVCGFIRQYVDDNVYNHICNEIHARTLWSKLEQLYASKTGNNKLFYLTKLMQLKYKEGTSIADHLNEMQGILDQLSRMGINFDDEVFALMVLASLPESWETLKISITNTAPNGAVNMELVKSGILNEEMRRRSQTSSSSSQPDVLVTDSRGRSQSREQKPRGKSRGKSNRYANIECHHCKKKGHIKKFCRKFKNEQDVPSTNGDSTDLELVPPTPVPRQVRDEGQVDEPDEDDAPIEVGSEDGEYDVHQPTPTPVASPIPLRRNVKIKSILVVGGTDGTSPSKMRVYSKFQSVASITLHFPENFGGDTTQIHYIGLKGEVTQLKRDVVATIVYEITPNPSDHKPLALALDTDFKPFIQKLVNRLHATLSMLKTVYATAEVDSSEVTA</sequence>
<dbReference type="Proteomes" id="UP000827721">
    <property type="component" value="Unassembled WGS sequence"/>
</dbReference>
<feature type="region of interest" description="Disordered" evidence="2">
    <location>
        <begin position="250"/>
        <end position="314"/>
    </location>
</feature>
<evidence type="ECO:0000313" key="4">
    <source>
        <dbReference type="EMBL" id="KAH7574322.1"/>
    </source>
</evidence>
<dbReference type="SUPFAM" id="SSF57756">
    <property type="entry name" value="Retrovirus zinc finger-like domains"/>
    <property type="match status" value="1"/>
</dbReference>
<feature type="domain" description="PITH" evidence="3">
    <location>
        <begin position="328"/>
        <end position="391"/>
    </location>
</feature>
<keyword evidence="5" id="KW-1185">Reference proteome</keyword>
<dbReference type="EMBL" id="JAFEMO010000003">
    <property type="protein sequence ID" value="KAH7574322.1"/>
    <property type="molecule type" value="Genomic_DNA"/>
</dbReference>
<feature type="compositionally biased region" description="Basic and acidic residues" evidence="2">
    <location>
        <begin position="204"/>
        <end position="215"/>
    </location>
</feature>
<dbReference type="InterPro" id="IPR010400">
    <property type="entry name" value="PITH_dom"/>
</dbReference>
<dbReference type="InterPro" id="IPR008979">
    <property type="entry name" value="Galactose-bd-like_sf"/>
</dbReference>
<reference evidence="4 5" key="1">
    <citation type="submission" date="2021-02" db="EMBL/GenBank/DDBJ databases">
        <title>Plant Genome Project.</title>
        <authorList>
            <person name="Zhang R.-G."/>
        </authorList>
    </citation>
    <scope>NUCLEOTIDE SEQUENCE [LARGE SCALE GENOMIC DNA]</scope>
    <source>
        <tissue evidence="4">Leaves</tissue>
    </source>
</reference>
<dbReference type="InterPro" id="IPR036875">
    <property type="entry name" value="Znf_CCHC_sf"/>
</dbReference>
<comment type="similarity">
    <text evidence="1">Belongs to the PITHD1 family.</text>
</comment>
<dbReference type="PANTHER" id="PTHR12175:SF1">
    <property type="entry name" value="PITH DOMAIN-CONTAINING PROTEIN 1"/>
    <property type="match status" value="1"/>
</dbReference>
<evidence type="ECO:0000256" key="2">
    <source>
        <dbReference type="SAM" id="MobiDB-lite"/>
    </source>
</evidence>